<evidence type="ECO:0000313" key="11">
    <source>
        <dbReference type="Proteomes" id="UP000401081"/>
    </source>
</evidence>
<gene>
    <name evidence="10" type="primary">caf1A_1</name>
    <name evidence="10" type="ORF">NCTC12993_00102</name>
</gene>
<evidence type="ECO:0000256" key="7">
    <source>
        <dbReference type="ARBA" id="ARBA00023136"/>
    </source>
</evidence>
<dbReference type="InterPro" id="IPR025885">
    <property type="entry name" value="PapC_N"/>
</dbReference>
<proteinExistence type="inferred from homology"/>
<comment type="subcellular location">
    <subcellularLocation>
        <location evidence="1">Cell outer membrane</location>
        <topology evidence="1">Multi-pass membrane protein</topology>
    </subcellularLocation>
</comment>
<dbReference type="InterPro" id="IPR037224">
    <property type="entry name" value="PapC_N_sf"/>
</dbReference>
<keyword evidence="7" id="KW-0472">Membrane</keyword>
<keyword evidence="6" id="KW-0732">Signal</keyword>
<dbReference type="Gene3D" id="3.10.20.410">
    <property type="match status" value="1"/>
</dbReference>
<dbReference type="PANTHER" id="PTHR30451:SF21">
    <property type="entry name" value="FIMBRIAL USHER DOMAIN-CONTAINING PROTEIN YDET-RELATED"/>
    <property type="match status" value="1"/>
</dbReference>
<dbReference type="GO" id="GO:0009279">
    <property type="term" value="C:cell outer membrane"/>
    <property type="evidence" value="ECO:0007669"/>
    <property type="project" value="UniProtKB-SubCell"/>
</dbReference>
<dbReference type="GO" id="GO:0009297">
    <property type="term" value="P:pilus assembly"/>
    <property type="evidence" value="ECO:0007669"/>
    <property type="project" value="InterPro"/>
</dbReference>
<dbReference type="PANTHER" id="PTHR30451">
    <property type="entry name" value="OUTER MEMBRANE USHER PROTEIN"/>
    <property type="match status" value="1"/>
</dbReference>
<dbReference type="Proteomes" id="UP000401081">
    <property type="component" value="Unassembled WGS sequence"/>
</dbReference>
<name>A0A485A537_KLUCR</name>
<evidence type="ECO:0000256" key="6">
    <source>
        <dbReference type="ARBA" id="ARBA00022729"/>
    </source>
</evidence>
<dbReference type="EMBL" id="CAADJD010000001">
    <property type="protein sequence ID" value="VFS54946.1"/>
    <property type="molecule type" value="Genomic_DNA"/>
</dbReference>
<keyword evidence="5" id="KW-0812">Transmembrane</keyword>
<evidence type="ECO:0000313" key="10">
    <source>
        <dbReference type="EMBL" id="VFS54946.1"/>
    </source>
</evidence>
<dbReference type="InterPro" id="IPR000015">
    <property type="entry name" value="Fimb_usher"/>
</dbReference>
<evidence type="ECO:0000256" key="5">
    <source>
        <dbReference type="ARBA" id="ARBA00022692"/>
    </source>
</evidence>
<feature type="domain" description="PapC N-terminal" evidence="9">
    <location>
        <begin position="10"/>
        <end position="98"/>
    </location>
</feature>
<evidence type="ECO:0000256" key="2">
    <source>
        <dbReference type="ARBA" id="ARBA00008064"/>
    </source>
</evidence>
<reference evidence="10 11" key="1">
    <citation type="submission" date="2019-03" db="EMBL/GenBank/DDBJ databases">
        <authorList>
            <consortium name="Pathogen Informatics"/>
        </authorList>
    </citation>
    <scope>NUCLEOTIDE SEQUENCE [LARGE SCALE GENOMIC DNA]</scope>
    <source>
        <strain evidence="10 11">NCTC12993</strain>
    </source>
</reference>
<accession>A0A485A537</accession>
<organism evidence="10 11">
    <name type="scientific">Kluyvera cryocrescens</name>
    <name type="common">Kluyvera citrophila</name>
    <dbReference type="NCBI Taxonomy" id="580"/>
    <lineage>
        <taxon>Bacteria</taxon>
        <taxon>Pseudomonadati</taxon>
        <taxon>Pseudomonadota</taxon>
        <taxon>Gammaproteobacteria</taxon>
        <taxon>Enterobacterales</taxon>
        <taxon>Enterobacteriaceae</taxon>
        <taxon>Kluyvera</taxon>
    </lineage>
</organism>
<dbReference type="GO" id="GO:0015473">
    <property type="term" value="F:fimbrial usher porin activity"/>
    <property type="evidence" value="ECO:0007669"/>
    <property type="project" value="InterPro"/>
</dbReference>
<comment type="similarity">
    <text evidence="2">Belongs to the fimbrial export usher family.</text>
</comment>
<dbReference type="SUPFAM" id="SSF141729">
    <property type="entry name" value="FimD N-terminal domain-like"/>
    <property type="match status" value="1"/>
</dbReference>
<keyword evidence="4" id="KW-1029">Fimbrium biogenesis</keyword>
<keyword evidence="8" id="KW-0998">Cell outer membrane</keyword>
<evidence type="ECO:0000256" key="1">
    <source>
        <dbReference type="ARBA" id="ARBA00004571"/>
    </source>
</evidence>
<evidence type="ECO:0000256" key="3">
    <source>
        <dbReference type="ARBA" id="ARBA00022448"/>
    </source>
</evidence>
<evidence type="ECO:0000259" key="9">
    <source>
        <dbReference type="Pfam" id="PF13954"/>
    </source>
</evidence>
<evidence type="ECO:0000256" key="4">
    <source>
        <dbReference type="ARBA" id="ARBA00022558"/>
    </source>
</evidence>
<dbReference type="Pfam" id="PF13954">
    <property type="entry name" value="PapC_N"/>
    <property type="match status" value="1"/>
</dbReference>
<protein>
    <submittedName>
        <fullName evidence="10">F1 capsule-anchoring protein</fullName>
    </submittedName>
</protein>
<evidence type="ECO:0000256" key="8">
    <source>
        <dbReference type="ARBA" id="ARBA00023237"/>
    </source>
</evidence>
<keyword evidence="3" id="KW-0813">Transport</keyword>
<dbReference type="AlphaFoldDB" id="A0A485A537"/>
<keyword evidence="11" id="KW-1185">Reference proteome</keyword>
<sequence>MLKIPHQLIKTHLIPCLSPEQLLEWGVKIDDYPDVYSGKGNCANLSAIPASSTDFKFSRQQLNISIPQAAMLFRPQDYVSPDKWDEGIPALLLSYNLSGYYHASTQITAARMEAANTVVFNRGINVGPLAF</sequence>